<dbReference type="Proteomes" id="UP001371218">
    <property type="component" value="Unassembled WGS sequence"/>
</dbReference>
<comment type="caution">
    <text evidence="2">The sequence shown here is derived from an EMBL/GenBank/DDBJ whole genome shotgun (WGS) entry which is preliminary data.</text>
</comment>
<proteinExistence type="predicted"/>
<dbReference type="InterPro" id="IPR018673">
    <property type="entry name" value="DUF2141"/>
</dbReference>
<dbReference type="Pfam" id="PF09912">
    <property type="entry name" value="DUF2141"/>
    <property type="match status" value="1"/>
</dbReference>
<evidence type="ECO:0000313" key="2">
    <source>
        <dbReference type="EMBL" id="MEK8032128.1"/>
    </source>
</evidence>
<dbReference type="EMBL" id="JBBUTG010000009">
    <property type="protein sequence ID" value="MEK8032128.1"/>
    <property type="molecule type" value="Genomic_DNA"/>
</dbReference>
<protein>
    <submittedName>
        <fullName evidence="2">DUF2141 domain-containing protein</fullName>
    </submittedName>
</protein>
<name>A0ABU9BUH0_9BURK</name>
<evidence type="ECO:0000313" key="3">
    <source>
        <dbReference type="Proteomes" id="UP001371218"/>
    </source>
</evidence>
<evidence type="ECO:0000256" key="1">
    <source>
        <dbReference type="SAM" id="SignalP"/>
    </source>
</evidence>
<keyword evidence="1" id="KW-0732">Signal</keyword>
<gene>
    <name evidence="2" type="ORF">AACH06_14975</name>
</gene>
<dbReference type="RefSeq" id="WP_341426542.1">
    <property type="nucleotide sequence ID" value="NZ_JBBUTG010000009.1"/>
</dbReference>
<feature type="chain" id="PRO_5045806153" evidence="1">
    <location>
        <begin position="22"/>
        <end position="136"/>
    </location>
</feature>
<reference evidence="2 3" key="1">
    <citation type="submission" date="2024-04" db="EMBL/GenBank/DDBJ databases">
        <title>Novel species of the genus Ideonella isolated from streams.</title>
        <authorList>
            <person name="Lu H."/>
        </authorList>
    </citation>
    <scope>NUCLEOTIDE SEQUENCE [LARGE SCALE GENOMIC DNA]</scope>
    <source>
        <strain evidence="2 3">DXS29W</strain>
    </source>
</reference>
<feature type="signal peptide" evidence="1">
    <location>
        <begin position="1"/>
        <end position="21"/>
    </location>
</feature>
<keyword evidence="3" id="KW-1185">Reference proteome</keyword>
<sequence length="136" mass="14235">MTPRLLSLISLAAGVAASAGAATLTVEVQNVSAPGELMVAVFDTEGTWLKQPAHSVRQAATAGTMTVQVTDLPDGVYGVSLFIDRNANGQLDRNAIGIPTEPYAFSNDASGAFGPPRFDKARLDVRGDTRTVIHLP</sequence>
<organism evidence="2 3">
    <name type="scientific">Ideonella lacteola</name>
    <dbReference type="NCBI Taxonomy" id="2984193"/>
    <lineage>
        <taxon>Bacteria</taxon>
        <taxon>Pseudomonadati</taxon>
        <taxon>Pseudomonadota</taxon>
        <taxon>Betaproteobacteria</taxon>
        <taxon>Burkholderiales</taxon>
        <taxon>Sphaerotilaceae</taxon>
        <taxon>Ideonella</taxon>
    </lineage>
</organism>
<accession>A0ABU9BUH0</accession>